<evidence type="ECO:0000256" key="2">
    <source>
        <dbReference type="SAM" id="SignalP"/>
    </source>
</evidence>
<evidence type="ECO:0000256" key="1">
    <source>
        <dbReference type="SAM" id="Coils"/>
    </source>
</evidence>
<protein>
    <submittedName>
        <fullName evidence="3">Putative secreted protein</fullName>
    </submittedName>
</protein>
<keyword evidence="2" id="KW-0732">Signal</keyword>
<feature type="chain" id="PRO_5012917381" evidence="2">
    <location>
        <begin position="23"/>
        <end position="127"/>
    </location>
</feature>
<feature type="coiled-coil region" evidence="1">
    <location>
        <begin position="91"/>
        <end position="118"/>
    </location>
</feature>
<dbReference type="EMBL" id="GFTR01002144">
    <property type="protein sequence ID" value="JAW14282.1"/>
    <property type="molecule type" value="Transcribed_RNA"/>
</dbReference>
<keyword evidence="1" id="KW-0175">Coiled coil</keyword>
<accession>A0A224Y080</accession>
<dbReference type="AlphaFoldDB" id="A0A224Y080"/>
<sequence>MRNTSYLLIMFQISYLTMMVLSFETQTEVSVAEESDLEDSFLNISTSLKNIKEKIAVITTLLPKAFPTNSSERTDVDQNFDVDVSHYNGTYDSIMEKVEKIKNKVKELKSTLRTLSTTLDSKFGAEK</sequence>
<organism evidence="3">
    <name type="scientific">Panstrongylus lignarius</name>
    <dbReference type="NCBI Taxonomy" id="156445"/>
    <lineage>
        <taxon>Eukaryota</taxon>
        <taxon>Metazoa</taxon>
        <taxon>Ecdysozoa</taxon>
        <taxon>Arthropoda</taxon>
        <taxon>Hexapoda</taxon>
        <taxon>Insecta</taxon>
        <taxon>Pterygota</taxon>
        <taxon>Neoptera</taxon>
        <taxon>Paraneoptera</taxon>
        <taxon>Hemiptera</taxon>
        <taxon>Heteroptera</taxon>
        <taxon>Panheteroptera</taxon>
        <taxon>Cimicomorpha</taxon>
        <taxon>Reduviidae</taxon>
        <taxon>Triatominae</taxon>
        <taxon>Panstrongylus</taxon>
    </lineage>
</organism>
<name>A0A224Y080_9HEMI</name>
<proteinExistence type="predicted"/>
<feature type="signal peptide" evidence="2">
    <location>
        <begin position="1"/>
        <end position="22"/>
    </location>
</feature>
<evidence type="ECO:0000313" key="3">
    <source>
        <dbReference type="EMBL" id="JAW14282.1"/>
    </source>
</evidence>
<reference evidence="3" key="1">
    <citation type="journal article" date="2018" name="PLoS Negl. Trop. Dis.">
        <title>An insight into the salivary gland and fat body transcriptome of Panstrongylus lignarius (Hemiptera: Heteroptera), the main vector of Chagas disease in Peru.</title>
        <authorList>
            <person name="Nevoa J.C."/>
            <person name="Mendes M.T."/>
            <person name="da Silva M.V."/>
            <person name="Soares S.C."/>
            <person name="Oliveira C.J.F."/>
            <person name="Ribeiro J.M.C."/>
        </authorList>
    </citation>
    <scope>NUCLEOTIDE SEQUENCE</scope>
</reference>